<evidence type="ECO:0008006" key="3">
    <source>
        <dbReference type="Google" id="ProtNLM"/>
    </source>
</evidence>
<gene>
    <name evidence="1" type="ORF">BG04_5314</name>
</gene>
<proteinExistence type="predicted"/>
<organism evidence="1 2">
    <name type="scientific">Priestia megaterium (strain ATCC 14581 / DSM 32 / CCUG 1817 / JCM 2506 / NBRC 15308 / NCIMB 9376 / NCTC 10342 / NRRL B-14308 / VKM B-512 / Ford 19)</name>
    <name type="common">Bacillus megaterium</name>
    <dbReference type="NCBI Taxonomy" id="1348623"/>
    <lineage>
        <taxon>Bacteria</taxon>
        <taxon>Bacillati</taxon>
        <taxon>Bacillota</taxon>
        <taxon>Bacilli</taxon>
        <taxon>Bacillales</taxon>
        <taxon>Bacillaceae</taxon>
        <taxon>Priestia</taxon>
    </lineage>
</organism>
<evidence type="ECO:0000313" key="1">
    <source>
        <dbReference type="EMBL" id="AJI24127.1"/>
    </source>
</evidence>
<evidence type="ECO:0000313" key="2">
    <source>
        <dbReference type="Proteomes" id="UP000031829"/>
    </source>
</evidence>
<accession>A0A0B6ASL6</accession>
<sequence>MKMKDALKKKGMFVKKLSNQGEFFRKRWENEFASALSALQKKKIYMDEFLWHAFSYEKLPCLQGEQAIQAFEQQIKNDCYLLFEHDERVLQLSKCEHLTSADLSENTNMYLEDLYVVDKDFTWTYVITHESSCGPYFYRT</sequence>
<protein>
    <recommendedName>
        <fullName evidence="3">DUF4275 family protein</fullName>
    </recommendedName>
</protein>
<reference evidence="1 2" key="1">
    <citation type="journal article" date="2015" name="Genome Announc.">
        <title>Complete genome sequences for 35 biothreat assay-relevant bacillus species.</title>
        <authorList>
            <person name="Johnson S.L."/>
            <person name="Daligault H.E."/>
            <person name="Davenport K.W."/>
            <person name="Jaissle J."/>
            <person name="Frey K.G."/>
            <person name="Ladner J.T."/>
            <person name="Broomall S.M."/>
            <person name="Bishop-Lilly K.A."/>
            <person name="Bruce D.C."/>
            <person name="Gibbons H.S."/>
            <person name="Coyne S.R."/>
            <person name="Lo C.C."/>
            <person name="Meincke L."/>
            <person name="Munk A.C."/>
            <person name="Koroleva G.I."/>
            <person name="Rosenzweig C.N."/>
            <person name="Palacios G.F."/>
            <person name="Redden C.L."/>
            <person name="Minogue T.D."/>
            <person name="Chain P.S."/>
        </authorList>
    </citation>
    <scope>NUCLEOTIDE SEQUENCE [LARGE SCALE GENOMIC DNA]</scope>
    <source>
        <strain evidence="2">ATCC 14581 / DSM 32 / JCM 2506 / NBRC 15308 / NCIMB 9376 / NCTC 10342 / NRRL B-14308 / VKM B-512</strain>
    </source>
</reference>
<dbReference type="HOGENOM" id="CLU_135014_0_0_9"/>
<dbReference type="Proteomes" id="UP000031829">
    <property type="component" value="Chromosome"/>
</dbReference>
<dbReference type="KEGG" id="bmeg:BG04_5314"/>
<name>A0A0B6ASL6_PRIM2</name>
<dbReference type="AlphaFoldDB" id="A0A0B6ASL6"/>
<dbReference type="Pfam" id="PF14101">
    <property type="entry name" value="DUF4275"/>
    <property type="match status" value="1"/>
</dbReference>
<dbReference type="EMBL" id="CP009920">
    <property type="protein sequence ID" value="AJI24127.1"/>
    <property type="molecule type" value="Genomic_DNA"/>
</dbReference>
<dbReference type="InterPro" id="IPR025454">
    <property type="entry name" value="DUF4275"/>
</dbReference>